<proteinExistence type="inferred from homology"/>
<feature type="transmembrane region" description="Helical" evidence="9">
    <location>
        <begin position="53"/>
        <end position="77"/>
    </location>
</feature>
<reference evidence="12" key="1">
    <citation type="journal article" date="2014" name="Int. J. Syst. Evol. Microbiol.">
        <title>Complete genome of a new Firmicutes species belonging to the dominant human colonic microbiota ('Ruminococcus bicirculans') reveals two chromosomes and a selective capacity to utilize plant glucans.</title>
        <authorList>
            <consortium name="NISC Comparative Sequencing Program"/>
            <person name="Wegmann U."/>
            <person name="Louis P."/>
            <person name="Goesmann A."/>
            <person name="Henrissat B."/>
            <person name="Duncan S.H."/>
            <person name="Flint H.J."/>
        </authorList>
    </citation>
    <scope>NUCLEOTIDE SEQUENCE</scope>
    <source>
        <strain evidence="12">NBRC 107715</strain>
    </source>
</reference>
<evidence type="ECO:0000313" key="14">
    <source>
        <dbReference type="Proteomes" id="UP001156856"/>
    </source>
</evidence>
<feature type="domain" description="Bacterial sugar transferase" evidence="10">
    <location>
        <begin position="48"/>
        <end position="239"/>
    </location>
</feature>
<keyword evidence="14" id="KW-1185">Reference proteome</keyword>
<evidence type="ECO:0000256" key="4">
    <source>
        <dbReference type="ARBA" id="ARBA00022679"/>
    </source>
</evidence>
<dbReference type="EMBL" id="BSPK01000112">
    <property type="protein sequence ID" value="GLS67372.1"/>
    <property type="molecule type" value="Genomic_DNA"/>
</dbReference>
<dbReference type="GO" id="GO:0000271">
    <property type="term" value="P:polysaccharide biosynthetic process"/>
    <property type="evidence" value="ECO:0007669"/>
    <property type="project" value="UniProtKB-KW"/>
</dbReference>
<keyword evidence="5 9" id="KW-0812">Transmembrane</keyword>
<evidence type="ECO:0000256" key="6">
    <source>
        <dbReference type="ARBA" id="ARBA00022989"/>
    </source>
</evidence>
<name>A0A512IZM7_9HYPH</name>
<dbReference type="RefSeq" id="WP_147024842.1">
    <property type="nucleotide sequence ID" value="NZ_BJZU01000017.1"/>
</dbReference>
<comment type="subcellular location">
    <subcellularLocation>
        <location evidence="1">Cell membrane</location>
    </subcellularLocation>
</comment>
<keyword evidence="4" id="KW-0808">Transferase</keyword>
<dbReference type="GO" id="GO:0005886">
    <property type="term" value="C:plasma membrane"/>
    <property type="evidence" value="ECO:0007669"/>
    <property type="project" value="UniProtKB-SubCell"/>
</dbReference>
<keyword evidence="8" id="KW-0270">Exopolysaccharide synthesis</keyword>
<sequence>MSAHPPIAVGTEFQQAESAQRARLASSSGHLAGQFAEHIAGHLDSRVKRGFDLTAALCALLLLLPIFLLIALLIRAYDGGPAFYRHRRVGRGQSGFDCLKFRTMRTDSQEALRLYLSSNPAALAEWAETQKLKDDPRITPVGAILRKTSLDELPQLINILRGEMSVVGPRPIVEAEVEKYGSDAAAYFAVRPGLTGAWQVSGRSDTSYAERVRLDRQYVESQSFRGDLVIILRTIPAVFFTRGSY</sequence>
<dbReference type="Proteomes" id="UP000321960">
    <property type="component" value="Unassembled WGS sequence"/>
</dbReference>
<dbReference type="AlphaFoldDB" id="A0A512IZM7"/>
<keyword evidence="6 9" id="KW-1133">Transmembrane helix</keyword>
<evidence type="ECO:0000313" key="12">
    <source>
        <dbReference type="EMBL" id="GLS67372.1"/>
    </source>
</evidence>
<keyword evidence="7 9" id="KW-0472">Membrane</keyword>
<dbReference type="OrthoDB" id="9808602at2"/>
<reference evidence="14" key="2">
    <citation type="journal article" date="2019" name="Int. J. Syst. Evol. Microbiol.">
        <title>The Global Catalogue of Microorganisms (GCM) 10K type strain sequencing project: providing services to taxonomists for standard genome sequencing and annotation.</title>
        <authorList>
            <consortium name="The Broad Institute Genomics Platform"/>
            <consortium name="The Broad Institute Genome Sequencing Center for Infectious Disease"/>
            <person name="Wu L."/>
            <person name="Ma J."/>
        </authorList>
    </citation>
    <scope>NUCLEOTIDE SEQUENCE [LARGE SCALE GENOMIC DNA]</scope>
    <source>
        <strain evidence="14">NBRC 107715</strain>
    </source>
</reference>
<evidence type="ECO:0000256" key="3">
    <source>
        <dbReference type="ARBA" id="ARBA00022475"/>
    </source>
</evidence>
<evidence type="ECO:0000256" key="5">
    <source>
        <dbReference type="ARBA" id="ARBA00022692"/>
    </source>
</evidence>
<dbReference type="Pfam" id="PF02397">
    <property type="entry name" value="Bac_transf"/>
    <property type="match status" value="1"/>
</dbReference>
<evidence type="ECO:0000313" key="11">
    <source>
        <dbReference type="EMBL" id="GEP03113.1"/>
    </source>
</evidence>
<evidence type="ECO:0000256" key="2">
    <source>
        <dbReference type="ARBA" id="ARBA00006464"/>
    </source>
</evidence>
<evidence type="ECO:0000256" key="1">
    <source>
        <dbReference type="ARBA" id="ARBA00004236"/>
    </source>
</evidence>
<comment type="similarity">
    <text evidence="2">Belongs to the bacterial sugar transferase family.</text>
</comment>
<reference evidence="11 13" key="3">
    <citation type="submission" date="2019-07" db="EMBL/GenBank/DDBJ databases">
        <title>Whole genome shotgun sequence of Methylobacterium oxalidis NBRC 107715.</title>
        <authorList>
            <person name="Hosoyama A."/>
            <person name="Uohara A."/>
            <person name="Ohji S."/>
            <person name="Ichikawa N."/>
        </authorList>
    </citation>
    <scope>NUCLEOTIDE SEQUENCE [LARGE SCALE GENOMIC DNA]</scope>
    <source>
        <strain evidence="11 13">NBRC 107715</strain>
    </source>
</reference>
<evidence type="ECO:0000256" key="8">
    <source>
        <dbReference type="ARBA" id="ARBA00023169"/>
    </source>
</evidence>
<organism evidence="11 13">
    <name type="scientific">Methylobacterium oxalidis</name>
    <dbReference type="NCBI Taxonomy" id="944322"/>
    <lineage>
        <taxon>Bacteria</taxon>
        <taxon>Pseudomonadati</taxon>
        <taxon>Pseudomonadota</taxon>
        <taxon>Alphaproteobacteria</taxon>
        <taxon>Hyphomicrobiales</taxon>
        <taxon>Methylobacteriaceae</taxon>
        <taxon>Methylobacterium</taxon>
    </lineage>
</organism>
<dbReference type="InterPro" id="IPR003362">
    <property type="entry name" value="Bact_transf"/>
</dbReference>
<evidence type="ECO:0000256" key="9">
    <source>
        <dbReference type="SAM" id="Phobius"/>
    </source>
</evidence>
<keyword evidence="3" id="KW-1003">Cell membrane</keyword>
<evidence type="ECO:0000313" key="13">
    <source>
        <dbReference type="Proteomes" id="UP000321960"/>
    </source>
</evidence>
<dbReference type="EMBL" id="BJZU01000017">
    <property type="protein sequence ID" value="GEP03113.1"/>
    <property type="molecule type" value="Genomic_DNA"/>
</dbReference>
<accession>A0A512IZM7</accession>
<gene>
    <name evidence="11" type="primary">exoY</name>
    <name evidence="12" type="ORF">GCM10007888_57560</name>
    <name evidence="11" type="ORF">MOX02_11510</name>
</gene>
<protein>
    <submittedName>
        <fullName evidence="11">Exopolysaccharide biosynthesis protein</fullName>
    </submittedName>
</protein>
<evidence type="ECO:0000259" key="10">
    <source>
        <dbReference type="Pfam" id="PF02397"/>
    </source>
</evidence>
<dbReference type="PANTHER" id="PTHR30576">
    <property type="entry name" value="COLANIC BIOSYNTHESIS UDP-GLUCOSE LIPID CARRIER TRANSFERASE"/>
    <property type="match status" value="1"/>
</dbReference>
<dbReference type="Proteomes" id="UP001156856">
    <property type="component" value="Unassembled WGS sequence"/>
</dbReference>
<dbReference type="PANTHER" id="PTHR30576:SF4">
    <property type="entry name" value="UNDECAPRENYL-PHOSPHATE GALACTOSE PHOSPHOTRANSFERASE"/>
    <property type="match status" value="1"/>
</dbReference>
<evidence type="ECO:0000256" key="7">
    <source>
        <dbReference type="ARBA" id="ARBA00023136"/>
    </source>
</evidence>
<comment type="caution">
    <text evidence="11">The sequence shown here is derived from an EMBL/GenBank/DDBJ whole genome shotgun (WGS) entry which is preliminary data.</text>
</comment>
<dbReference type="GO" id="GO:0016780">
    <property type="term" value="F:phosphotransferase activity, for other substituted phosphate groups"/>
    <property type="evidence" value="ECO:0007669"/>
    <property type="project" value="TreeGrafter"/>
</dbReference>
<reference evidence="12" key="4">
    <citation type="submission" date="2023-01" db="EMBL/GenBank/DDBJ databases">
        <title>Draft genome sequence of Methylobacterium oxalidis strain NBRC 107715.</title>
        <authorList>
            <person name="Sun Q."/>
            <person name="Mori K."/>
        </authorList>
    </citation>
    <scope>NUCLEOTIDE SEQUENCE</scope>
    <source>
        <strain evidence="12">NBRC 107715</strain>
    </source>
</reference>